<gene>
    <name evidence="2" type="ORF">B1202_06315</name>
</gene>
<accession>A0A1T1H468</accession>
<dbReference type="Proteomes" id="UP000191160">
    <property type="component" value="Unassembled WGS sequence"/>
</dbReference>
<name>A0A1T1H468_9GAMM</name>
<protein>
    <recommendedName>
        <fullName evidence="4">DUF2628 domain-containing protein</fullName>
    </recommendedName>
</protein>
<evidence type="ECO:0000256" key="1">
    <source>
        <dbReference type="SAM" id="Phobius"/>
    </source>
</evidence>
<proteinExistence type="predicted"/>
<dbReference type="RefSeq" id="WP_078189727.1">
    <property type="nucleotide sequence ID" value="NZ_JAMCOZ010000006.1"/>
</dbReference>
<evidence type="ECO:0000313" key="2">
    <source>
        <dbReference type="EMBL" id="OOV84575.1"/>
    </source>
</evidence>
<dbReference type="Pfam" id="PF10947">
    <property type="entry name" value="DUF2628"/>
    <property type="match status" value="1"/>
</dbReference>
<evidence type="ECO:0008006" key="4">
    <source>
        <dbReference type="Google" id="ProtNLM"/>
    </source>
</evidence>
<feature type="transmembrane region" description="Helical" evidence="1">
    <location>
        <begin position="130"/>
        <end position="152"/>
    </location>
</feature>
<keyword evidence="1" id="KW-1133">Transmembrane helix</keyword>
<keyword evidence="1" id="KW-0472">Membrane</keyword>
<feature type="transmembrane region" description="Helical" evidence="1">
    <location>
        <begin position="56"/>
        <end position="74"/>
    </location>
</feature>
<evidence type="ECO:0000313" key="3">
    <source>
        <dbReference type="Proteomes" id="UP000191160"/>
    </source>
</evidence>
<sequence length="157" mass="17810">MQTEASFKHLIQIFIGPRAQSYLKFIEQQGGQNSSLSWAGLICGPYWLLYRKMYRYFFLFFAVGFLISMLALIIGVPDKVLIGLALIPNIILAGIGKRLYSDFAVQKTKAYMQQPKYSEQVFAEEGGVNWGLPLLLVFIQSVVMIMLSLPFIQFSPL</sequence>
<dbReference type="InterPro" id="IPR024399">
    <property type="entry name" value="DUF2628"/>
</dbReference>
<comment type="caution">
    <text evidence="2">The sequence shown here is derived from an EMBL/GenBank/DDBJ whole genome shotgun (WGS) entry which is preliminary data.</text>
</comment>
<dbReference type="AlphaFoldDB" id="A0A1T1H468"/>
<keyword evidence="1" id="KW-0812">Transmembrane</keyword>
<keyword evidence="3" id="KW-1185">Reference proteome</keyword>
<feature type="transmembrane region" description="Helical" evidence="1">
    <location>
        <begin position="80"/>
        <end position="100"/>
    </location>
</feature>
<reference evidence="2 3" key="1">
    <citation type="submission" date="2017-02" db="EMBL/GenBank/DDBJ databases">
        <title>Acinetobacter sp. ANC 4945, whole genome shotgun sequencing project.</title>
        <authorList>
            <person name="Radolfova-Krizova L."/>
            <person name="Al Atrouni A."/>
            <person name="Nemec A."/>
        </authorList>
    </citation>
    <scope>NUCLEOTIDE SEQUENCE [LARGE SCALE GENOMIC DNA]</scope>
    <source>
        <strain evidence="2 3">ANC 4945</strain>
    </source>
</reference>
<organism evidence="2 3">
    <name type="scientific">Acinetobacter amyesii</name>
    <dbReference type="NCBI Taxonomy" id="2942470"/>
    <lineage>
        <taxon>Bacteria</taxon>
        <taxon>Pseudomonadati</taxon>
        <taxon>Pseudomonadota</taxon>
        <taxon>Gammaproteobacteria</taxon>
        <taxon>Moraxellales</taxon>
        <taxon>Moraxellaceae</taxon>
        <taxon>Acinetobacter</taxon>
    </lineage>
</organism>
<dbReference type="EMBL" id="MVKX01000003">
    <property type="protein sequence ID" value="OOV84575.1"/>
    <property type="molecule type" value="Genomic_DNA"/>
</dbReference>